<feature type="compositionally biased region" description="Basic and acidic residues" evidence="7">
    <location>
        <begin position="779"/>
        <end position="794"/>
    </location>
</feature>
<dbReference type="EMBL" id="JAGEUA010000001">
    <property type="protein sequence ID" value="KAL1021249.1"/>
    <property type="molecule type" value="Genomic_DNA"/>
</dbReference>
<feature type="compositionally biased region" description="Polar residues" evidence="7">
    <location>
        <begin position="941"/>
        <end position="975"/>
    </location>
</feature>
<sequence length="1881" mass="206624">MQTPRPDPQLEKLVNEVLKNSHFQELEDFLQENEGKSLKCSKQFLHKLDILVNRELDHGNIKHACLGLTILHKFGENMVLPGGQGISGMVLQGLVTKMVVWFEKARQCWIKAGIHGNETLINLAEDIFDSIMVVHGSSQPGTYQVTECFLHLIGQLATDPRIHIMIQKEAIRKLNIILDQIPVELKKEKKIFSSQESSDVMINLASRILVGGDYDLQVALMEALCRMTTRVQRKELADSWFNMEYIARAFCKIQDSAFETDCRIFLNLVNGMQGEKRRVFSYPCLEVFLDRHELLMPTDEKLEEFWIDFNLGSQSVSFYFSLADEEAEEGQWDTVCVPENEIQSYTVTEEAEQKVLKMELLEVLCVSGVEGSNITIHFSSSLDILQAARNVYGLQKYKEFVGKSRSSVVKTTVKIIMDESGSQTVTPAKGRVSESNTFITSSGRGRCKGASPFSIVKAASTLGGSKAKVKPALELVSLCERQGQPNLEPSLGTIRIGKPCYSTSPGCSLGHSGGGQHLPVDKAVDMLHTDPGGEQELQDSNVVPDSQPNIKTEKSRLSHCRKVSVSEMFQPVQRHFIKTCPDLESVNNEQKKLRSPAQRGSGSGPGSTVSHRQLHAELTQRLEKVLHERGQGTWPEEQGGGQGRGPEVRDEGQGKGPEERGGGQGKGPEERAGGQGKGPEEQGGGQGKGPEERAGGQGKGPDELGGGQGKGPKVRGGGQGKGAEERAGGQGKVPDELGGGQEKGPEQRVRGQRGRPEKRGATQERVSQKSIRTQGRPSGRPDERGEPKGEEGEQPRPQAGRVQAMGKPKNQMSKEAEATPGKAPFKNTEASGLQEGPPNTQMKTNVSNSNKNKREAEVTGTMMKLISSHYKSSTALTSKDPAECGPGLDPPPTNSRSTFNKSWFPSSMVGMAKGLGQMKTNSKKPSVKQQGEDVFAFTMDTPRSTGGTGKSFSDTSAIDSSANHNSWALPSTTKKGQAIKGAAPRRHVKKHLFSDTDTDAMTELSWLKESSRKPKPKVIDYSRHPRVKSPGPAFNTTYLLESSDSPASLSKPVKEKAKPKKRRRVKESSGEPKVDSRVLTAAPVLAETSRVSRRPQRAVATNAKSYKEPDSSSQSETEEPIALKKYTIGPAEKSKNVCPKVAGLIKMKIAGKSNIKLEGSSQSQTDSSKMHSIGPTERINTFCKEAGKLKKKIPASPSKLQLSVPKKIPASTSKLQLSEPKKTPVSTSKLQLSEPKKIPASTSKLQLSEPKKTPVSTSKLQLSEPKKIPASTSKLQLSEPKKTPVSTSKLQLSEPKKTPVSTSKLQLSEPKKIPVSTSKLQLSEPKKIPAFTSKLQLSEPKKSSWTSRLTPLLHSPPATERMRAPAERSLVTLSQSPFTPLGSLSTSPACVSSPPMELLPKHPGSSGGFQPSSFYSARGRKSWESNAPGDTPAPHTQRNSGLQLSPIHPALSLAQSPVVSPTSQLLLTSTALQKSPVPSPLFQSHPSPVGTHTFPLHFGVSDQLCQSASDKESLVSRVTLSQFSSRSVMSSTRVEASNMAALSAALEKTPSSEQGHKLEQRRYHTSGPRSGNKRPHPDPSPSHSDEERAGEGPRGWRQGAPALKMRPRKLFKPTVKTRDHVPEDLSSCDEDEDKENGKKKKGWDTKEGPPRASSETHHHIQSSKRACDTVIDVSPERDLSRVLSSHTVTSSSWEASVDLEPEGDLGAPPHDMGSMCRQFGSELQRKIQNRSRWMEVFSKHSMKTVQQHVSSISMQVHKYRSQKLMQVKDILLNEINKLEEDDDSLKEMEKELTIYWRKQSVAFRSYQDKETQRLQSLKSTVQNNLCHSLEYEERVFTSQMCLMKKDVKSFQDRLFKEMQDEEILSVKRGLQALFLPERPRF</sequence>
<dbReference type="InterPro" id="IPR024835">
    <property type="entry name" value="SYCP2-like"/>
</dbReference>
<feature type="region of interest" description="Disordered" evidence="7">
    <location>
        <begin position="529"/>
        <end position="549"/>
    </location>
</feature>
<feature type="region of interest" description="Disordered" evidence="7">
    <location>
        <begin position="1376"/>
        <end position="1443"/>
    </location>
</feature>
<name>A0ABD0XIJ2_UMBPY</name>
<feature type="compositionally biased region" description="Basic and acidic residues" evidence="7">
    <location>
        <begin position="1066"/>
        <end position="1076"/>
    </location>
</feature>
<dbReference type="PANTHER" id="PTHR15607:SF12">
    <property type="entry name" value="SYNAPTONEMAL COMPLEX PROTEIN 2"/>
    <property type="match status" value="1"/>
</dbReference>
<feature type="region of interest" description="Disordered" evidence="7">
    <location>
        <begin position="587"/>
        <end position="611"/>
    </location>
</feature>
<feature type="region of interest" description="Disordered" evidence="7">
    <location>
        <begin position="629"/>
        <end position="858"/>
    </location>
</feature>
<gene>
    <name evidence="10" type="ORF">UPYG_G00010710</name>
</gene>
<evidence type="ECO:0000313" key="11">
    <source>
        <dbReference type="Proteomes" id="UP001557470"/>
    </source>
</evidence>
<feature type="compositionally biased region" description="Gly residues" evidence="7">
    <location>
        <begin position="673"/>
        <end position="688"/>
    </location>
</feature>
<evidence type="ECO:0000256" key="3">
    <source>
        <dbReference type="ARBA" id="ARBA00007960"/>
    </source>
</evidence>
<keyword evidence="11" id="KW-1185">Reference proteome</keyword>
<evidence type="ECO:0000256" key="7">
    <source>
        <dbReference type="SAM" id="MobiDB-lite"/>
    </source>
</evidence>
<evidence type="ECO:0000256" key="1">
    <source>
        <dbReference type="ARBA" id="ARBA00004123"/>
    </source>
</evidence>
<evidence type="ECO:0000256" key="6">
    <source>
        <dbReference type="SAM" id="Coils"/>
    </source>
</evidence>
<keyword evidence="5" id="KW-0539">Nucleus</keyword>
<feature type="compositionally biased region" description="Basic and acidic residues" evidence="7">
    <location>
        <begin position="1642"/>
        <end position="1658"/>
    </location>
</feature>
<comment type="subcellular location">
    <subcellularLocation>
        <location evidence="2">Chromosome</location>
    </subcellularLocation>
    <subcellularLocation>
        <location evidence="1">Nucleus</location>
    </subcellularLocation>
</comment>
<proteinExistence type="inferred from homology"/>
<dbReference type="Proteomes" id="UP001557470">
    <property type="component" value="Unassembled WGS sequence"/>
</dbReference>
<dbReference type="Pfam" id="PF18584">
    <property type="entry name" value="SYCP2_SLD"/>
    <property type="match status" value="1"/>
</dbReference>
<feature type="compositionally biased region" description="Polar residues" evidence="7">
    <location>
        <begin position="837"/>
        <end position="850"/>
    </location>
</feature>
<evidence type="ECO:0000256" key="2">
    <source>
        <dbReference type="ARBA" id="ARBA00004286"/>
    </source>
</evidence>
<feature type="compositionally biased region" description="Polar residues" evidence="7">
    <location>
        <begin position="764"/>
        <end position="776"/>
    </location>
</feature>
<feature type="domain" description="Synaptonemal complex protein 2 armadillo-repeat-like" evidence="8">
    <location>
        <begin position="9"/>
        <end position="184"/>
    </location>
</feature>
<dbReference type="InterPro" id="IPR041322">
    <property type="entry name" value="SYCP2_ARLD"/>
</dbReference>
<comment type="similarity">
    <text evidence="3">Belongs to the SYCP2 family.</text>
</comment>
<feature type="domain" description="Synaptonemal complex protein 2 Spt16M-like" evidence="9">
    <location>
        <begin position="279"/>
        <end position="393"/>
    </location>
</feature>
<feature type="region of interest" description="Disordered" evidence="7">
    <location>
        <begin position="1153"/>
        <end position="1364"/>
    </location>
</feature>
<evidence type="ECO:0000313" key="10">
    <source>
        <dbReference type="EMBL" id="KAL1021249.1"/>
    </source>
</evidence>
<feature type="compositionally biased region" description="Basic and acidic residues" evidence="7">
    <location>
        <begin position="743"/>
        <end position="762"/>
    </location>
</feature>
<comment type="caution">
    <text evidence="10">The sequence shown here is derived from an EMBL/GenBank/DDBJ whole genome shotgun (WGS) entry which is preliminary data.</text>
</comment>
<feature type="region of interest" description="Disordered" evidence="7">
    <location>
        <begin position="1544"/>
        <end position="1666"/>
    </location>
</feature>
<evidence type="ECO:0000256" key="5">
    <source>
        <dbReference type="ARBA" id="ARBA00023242"/>
    </source>
</evidence>
<feature type="region of interest" description="Disordered" evidence="7">
    <location>
        <begin position="1007"/>
        <end position="1121"/>
    </location>
</feature>
<organism evidence="10 11">
    <name type="scientific">Umbra pygmaea</name>
    <name type="common">Eastern mudminnow</name>
    <dbReference type="NCBI Taxonomy" id="75934"/>
    <lineage>
        <taxon>Eukaryota</taxon>
        <taxon>Metazoa</taxon>
        <taxon>Chordata</taxon>
        <taxon>Craniata</taxon>
        <taxon>Vertebrata</taxon>
        <taxon>Euteleostomi</taxon>
        <taxon>Actinopterygii</taxon>
        <taxon>Neopterygii</taxon>
        <taxon>Teleostei</taxon>
        <taxon>Protacanthopterygii</taxon>
        <taxon>Esociformes</taxon>
        <taxon>Umbridae</taxon>
        <taxon>Umbra</taxon>
    </lineage>
</organism>
<feature type="compositionally biased region" description="Polar residues" evidence="7">
    <location>
        <begin position="538"/>
        <end position="549"/>
    </location>
</feature>
<keyword evidence="4" id="KW-0158">Chromosome</keyword>
<feature type="region of interest" description="Disordered" evidence="7">
    <location>
        <begin position="870"/>
        <end position="902"/>
    </location>
</feature>
<feature type="compositionally biased region" description="Basic and acidic residues" evidence="7">
    <location>
        <begin position="646"/>
        <end position="672"/>
    </location>
</feature>
<evidence type="ECO:0008006" key="12">
    <source>
        <dbReference type="Google" id="ProtNLM"/>
    </source>
</evidence>
<evidence type="ECO:0000259" key="9">
    <source>
        <dbReference type="Pfam" id="PF18584"/>
    </source>
</evidence>
<keyword evidence="6" id="KW-0175">Coiled coil</keyword>
<feature type="region of interest" description="Disordered" evidence="7">
    <location>
        <begin position="938"/>
        <end position="995"/>
    </location>
</feature>
<dbReference type="GO" id="GO:0005694">
    <property type="term" value="C:chromosome"/>
    <property type="evidence" value="ECO:0007669"/>
    <property type="project" value="UniProtKB-SubCell"/>
</dbReference>
<protein>
    <recommendedName>
        <fullName evidence="12">Synaptonemal complex protein 2</fullName>
    </recommendedName>
</protein>
<feature type="compositionally biased region" description="Polar residues" evidence="7">
    <location>
        <begin position="1034"/>
        <end position="1048"/>
    </location>
</feature>
<evidence type="ECO:0000256" key="4">
    <source>
        <dbReference type="ARBA" id="ARBA00022454"/>
    </source>
</evidence>
<feature type="coiled-coil region" evidence="6">
    <location>
        <begin position="1761"/>
        <end position="1791"/>
    </location>
</feature>
<dbReference type="InterPro" id="IPR040560">
    <property type="entry name" value="SYCP2_SLD"/>
</dbReference>
<feature type="compositionally biased region" description="Polar residues" evidence="7">
    <location>
        <begin position="1376"/>
        <end position="1390"/>
    </location>
</feature>
<feature type="compositionally biased region" description="Polar residues" evidence="7">
    <location>
        <begin position="1434"/>
        <end position="1443"/>
    </location>
</feature>
<accession>A0ABD0XIJ2</accession>
<dbReference type="GO" id="GO:0005634">
    <property type="term" value="C:nucleus"/>
    <property type="evidence" value="ECO:0007669"/>
    <property type="project" value="UniProtKB-SubCell"/>
</dbReference>
<feature type="compositionally biased region" description="Basic and acidic residues" evidence="7">
    <location>
        <begin position="1009"/>
        <end position="1023"/>
    </location>
</feature>
<reference evidence="10 11" key="1">
    <citation type="submission" date="2024-06" db="EMBL/GenBank/DDBJ databases">
        <authorList>
            <person name="Pan Q."/>
            <person name="Wen M."/>
            <person name="Jouanno E."/>
            <person name="Zahm M."/>
            <person name="Klopp C."/>
            <person name="Cabau C."/>
            <person name="Louis A."/>
            <person name="Berthelot C."/>
            <person name="Parey E."/>
            <person name="Roest Crollius H."/>
            <person name="Montfort J."/>
            <person name="Robinson-Rechavi M."/>
            <person name="Bouchez O."/>
            <person name="Lampietro C."/>
            <person name="Lopez Roques C."/>
            <person name="Donnadieu C."/>
            <person name="Postlethwait J."/>
            <person name="Bobe J."/>
            <person name="Verreycken H."/>
            <person name="Guiguen Y."/>
        </authorList>
    </citation>
    <scope>NUCLEOTIDE SEQUENCE [LARGE SCALE GENOMIC DNA]</scope>
    <source>
        <strain evidence="10">Up_M1</strain>
        <tissue evidence="10">Testis</tissue>
    </source>
</reference>
<dbReference type="Pfam" id="PF18581">
    <property type="entry name" value="SYCP2_ARLD"/>
    <property type="match status" value="1"/>
</dbReference>
<evidence type="ECO:0000259" key="8">
    <source>
        <dbReference type="Pfam" id="PF18581"/>
    </source>
</evidence>
<dbReference type="PANTHER" id="PTHR15607">
    <property type="entry name" value="SYNAPTONEMAL COMPLEX PROTEIN-RELATED"/>
    <property type="match status" value="1"/>
</dbReference>
<feature type="compositionally biased region" description="Gly residues" evidence="7">
    <location>
        <begin position="695"/>
        <end position="721"/>
    </location>
</feature>